<reference evidence="1 2" key="1">
    <citation type="submission" date="2018-03" db="EMBL/GenBank/DDBJ databases">
        <title>Genome sequencing of Ottowia sp.</title>
        <authorList>
            <person name="Kim S.-J."/>
            <person name="Heo J."/>
            <person name="Kwon S.-W."/>
        </authorList>
    </citation>
    <scope>NUCLEOTIDE SEQUENCE [LARGE SCALE GENOMIC DNA]</scope>
    <source>
        <strain evidence="1 2">KADR8-3</strain>
    </source>
</reference>
<name>A0A2S0MDG6_9BURK</name>
<evidence type="ECO:0000313" key="2">
    <source>
        <dbReference type="Proteomes" id="UP000239709"/>
    </source>
</evidence>
<gene>
    <name evidence="1" type="ORF">C6570_06535</name>
</gene>
<evidence type="ECO:0008006" key="3">
    <source>
        <dbReference type="Google" id="ProtNLM"/>
    </source>
</evidence>
<dbReference type="OrthoDB" id="8899531at2"/>
<evidence type="ECO:0000313" key="1">
    <source>
        <dbReference type="EMBL" id="AVO33945.1"/>
    </source>
</evidence>
<dbReference type="KEGG" id="otk:C6570_06535"/>
<dbReference type="RefSeq" id="WP_106702501.1">
    <property type="nucleotide sequence ID" value="NZ_CP027666.1"/>
</dbReference>
<keyword evidence="2" id="KW-1185">Reference proteome</keyword>
<accession>A0A2S0MDG6</accession>
<sequence>MRTQPDALSSLALRAPAPGLHALAAGQARRWCASHSGELRVARGSLWITFDGPQPGTEAGPQGDLFLHAGERLTMPAGASVVIEPASRCPSANDAAFTWQAQRPVGLGEAVRGPASDLSHALGDAAHALSRLMAGVWSAGRGPWRA</sequence>
<dbReference type="Pfam" id="PF11142">
    <property type="entry name" value="DUF2917"/>
    <property type="match status" value="1"/>
</dbReference>
<proteinExistence type="predicted"/>
<dbReference type="InterPro" id="IPR021317">
    <property type="entry name" value="DUF2917"/>
</dbReference>
<dbReference type="AlphaFoldDB" id="A0A2S0MDG6"/>
<dbReference type="EMBL" id="CP027666">
    <property type="protein sequence ID" value="AVO33945.1"/>
    <property type="molecule type" value="Genomic_DNA"/>
</dbReference>
<dbReference type="Proteomes" id="UP000239709">
    <property type="component" value="Chromosome"/>
</dbReference>
<organism evidence="1 2">
    <name type="scientific">Ottowia oryzae</name>
    <dbReference type="NCBI Taxonomy" id="2109914"/>
    <lineage>
        <taxon>Bacteria</taxon>
        <taxon>Pseudomonadati</taxon>
        <taxon>Pseudomonadota</taxon>
        <taxon>Betaproteobacteria</taxon>
        <taxon>Burkholderiales</taxon>
        <taxon>Comamonadaceae</taxon>
        <taxon>Ottowia</taxon>
    </lineage>
</organism>
<protein>
    <recommendedName>
        <fullName evidence="3">DUF2917 domain-containing protein</fullName>
    </recommendedName>
</protein>